<dbReference type="EMBL" id="CAJOBE010033096">
    <property type="protein sequence ID" value="CAF4299202.1"/>
    <property type="molecule type" value="Genomic_DNA"/>
</dbReference>
<feature type="non-terminal residue" evidence="1">
    <location>
        <position position="1"/>
    </location>
</feature>
<comment type="caution">
    <text evidence="1">The sequence shown here is derived from an EMBL/GenBank/DDBJ whole genome shotgun (WGS) entry which is preliminary data.</text>
</comment>
<proteinExistence type="predicted"/>
<name>A0A820HS92_9BILA</name>
<reference evidence="1" key="1">
    <citation type="submission" date="2021-02" db="EMBL/GenBank/DDBJ databases">
        <authorList>
            <person name="Nowell W R."/>
        </authorList>
    </citation>
    <scope>NUCLEOTIDE SEQUENCE</scope>
</reference>
<protein>
    <submittedName>
        <fullName evidence="1">Uncharacterized protein</fullName>
    </submittedName>
</protein>
<accession>A0A820HS92</accession>
<evidence type="ECO:0000313" key="2">
    <source>
        <dbReference type="Proteomes" id="UP000663874"/>
    </source>
</evidence>
<dbReference type="Proteomes" id="UP000663874">
    <property type="component" value="Unassembled WGS sequence"/>
</dbReference>
<sequence length="14" mass="1664">DLEMTLCLLQAHYN</sequence>
<evidence type="ECO:0000313" key="1">
    <source>
        <dbReference type="EMBL" id="CAF4299202.1"/>
    </source>
</evidence>
<organism evidence="1 2">
    <name type="scientific">Rotaria sordida</name>
    <dbReference type="NCBI Taxonomy" id="392033"/>
    <lineage>
        <taxon>Eukaryota</taxon>
        <taxon>Metazoa</taxon>
        <taxon>Spiralia</taxon>
        <taxon>Gnathifera</taxon>
        <taxon>Rotifera</taxon>
        <taxon>Eurotatoria</taxon>
        <taxon>Bdelloidea</taxon>
        <taxon>Philodinida</taxon>
        <taxon>Philodinidae</taxon>
        <taxon>Rotaria</taxon>
    </lineage>
</organism>
<gene>
    <name evidence="1" type="ORF">FNK824_LOCUS40571</name>
</gene>